<dbReference type="AlphaFoldDB" id="A0A8S1M3B4"/>
<gene>
    <name evidence="1" type="ORF">PPRIM_AZ9-3.1.T0520272</name>
</gene>
<proteinExistence type="predicted"/>
<organism evidence="1 2">
    <name type="scientific">Paramecium primaurelia</name>
    <dbReference type="NCBI Taxonomy" id="5886"/>
    <lineage>
        <taxon>Eukaryota</taxon>
        <taxon>Sar</taxon>
        <taxon>Alveolata</taxon>
        <taxon>Ciliophora</taxon>
        <taxon>Intramacronucleata</taxon>
        <taxon>Oligohymenophorea</taxon>
        <taxon>Peniculida</taxon>
        <taxon>Parameciidae</taxon>
        <taxon>Paramecium</taxon>
    </lineage>
</organism>
<evidence type="ECO:0000313" key="2">
    <source>
        <dbReference type="Proteomes" id="UP000688137"/>
    </source>
</evidence>
<sequence>MRFYSLPSGCCQFMSYFSNQCCQMHQLFRNASNIRTCASCSPLDPCGLGLMQSANSTSLPNFQASSTTVRPPELPLIINMSY</sequence>
<dbReference type="Proteomes" id="UP000688137">
    <property type="component" value="Unassembled WGS sequence"/>
</dbReference>
<reference evidence="1" key="1">
    <citation type="submission" date="2021-01" db="EMBL/GenBank/DDBJ databases">
        <authorList>
            <consortium name="Genoscope - CEA"/>
            <person name="William W."/>
        </authorList>
    </citation>
    <scope>NUCLEOTIDE SEQUENCE</scope>
</reference>
<comment type="caution">
    <text evidence="1">The sequence shown here is derived from an EMBL/GenBank/DDBJ whole genome shotgun (WGS) entry which is preliminary data.</text>
</comment>
<accession>A0A8S1M3B4</accession>
<protein>
    <submittedName>
        <fullName evidence="1">Uncharacterized protein</fullName>
    </submittedName>
</protein>
<dbReference type="EMBL" id="CAJJDM010000052">
    <property type="protein sequence ID" value="CAD8074427.1"/>
    <property type="molecule type" value="Genomic_DNA"/>
</dbReference>
<evidence type="ECO:0000313" key="1">
    <source>
        <dbReference type="EMBL" id="CAD8074427.1"/>
    </source>
</evidence>
<keyword evidence="2" id="KW-1185">Reference proteome</keyword>
<name>A0A8S1M3B4_PARPR</name>